<dbReference type="SUPFAM" id="SSF53927">
    <property type="entry name" value="Cytidine deaminase-like"/>
    <property type="match status" value="1"/>
</dbReference>
<dbReference type="GO" id="GO:0047974">
    <property type="term" value="F:guanosine deaminase activity"/>
    <property type="evidence" value="ECO:0007669"/>
    <property type="project" value="TreeGrafter"/>
</dbReference>
<dbReference type="Gene3D" id="3.40.140.10">
    <property type="entry name" value="Cytidine Deaminase, domain 2"/>
    <property type="match status" value="1"/>
</dbReference>
<dbReference type="eggNOG" id="COG0590">
    <property type="taxonomic scope" value="Bacteria"/>
</dbReference>
<dbReference type="EMBL" id="AVPL01000005">
    <property type="protein sequence ID" value="KGN42426.1"/>
    <property type="molecule type" value="Genomic_DNA"/>
</dbReference>
<evidence type="ECO:0000313" key="3">
    <source>
        <dbReference type="Proteomes" id="UP000030013"/>
    </source>
</evidence>
<dbReference type="InterPro" id="IPR002125">
    <property type="entry name" value="CMP_dCMP_dom"/>
</dbReference>
<organism evidence="2 3">
    <name type="scientific">Knoellia aerolata DSM 18566</name>
    <dbReference type="NCBI Taxonomy" id="1385519"/>
    <lineage>
        <taxon>Bacteria</taxon>
        <taxon>Bacillati</taxon>
        <taxon>Actinomycetota</taxon>
        <taxon>Actinomycetes</taxon>
        <taxon>Micrococcales</taxon>
        <taxon>Intrasporangiaceae</taxon>
        <taxon>Knoellia</taxon>
    </lineage>
</organism>
<sequence length="158" mass="16737">MTDEQKWLDHAIDLAIANVASGGGPFGAVVVRDGVVIGEGGNRVTVDLDPTAHAEVVALRNACREVGDFALTGATVYASCEPCPLCLSASLWARVDAVVHAADRHAAAGAGFDDAVFHGLLDPAPESEAWPMRRAHVPAARSEEPFDAWRALPHRTEY</sequence>
<dbReference type="Proteomes" id="UP000030013">
    <property type="component" value="Unassembled WGS sequence"/>
</dbReference>
<dbReference type="AlphaFoldDB" id="A0A0A0K3S7"/>
<keyword evidence="3" id="KW-1185">Reference proteome</keyword>
<dbReference type="PROSITE" id="PS51747">
    <property type="entry name" value="CYT_DCMP_DEAMINASES_2"/>
    <property type="match status" value="1"/>
</dbReference>
<dbReference type="Pfam" id="PF00383">
    <property type="entry name" value="dCMP_cyt_deam_1"/>
    <property type="match status" value="1"/>
</dbReference>
<dbReference type="RefSeq" id="WP_035933068.1">
    <property type="nucleotide sequence ID" value="NZ_AVPL01000005.1"/>
</dbReference>
<dbReference type="OrthoDB" id="9802676at2"/>
<proteinExistence type="predicted"/>
<dbReference type="CDD" id="cd01285">
    <property type="entry name" value="nucleoside_deaminase"/>
    <property type="match status" value="1"/>
</dbReference>
<name>A0A0A0K3S7_9MICO</name>
<feature type="domain" description="CMP/dCMP-type deaminase" evidence="1">
    <location>
        <begin position="2"/>
        <end position="112"/>
    </location>
</feature>
<evidence type="ECO:0000313" key="2">
    <source>
        <dbReference type="EMBL" id="KGN42426.1"/>
    </source>
</evidence>
<accession>A0A0A0K3S7</accession>
<reference evidence="2 3" key="1">
    <citation type="submission" date="2013-08" db="EMBL/GenBank/DDBJ databases">
        <title>The genome sequence of Knoellia aerolata.</title>
        <authorList>
            <person name="Zhu W."/>
            <person name="Wang G."/>
        </authorList>
    </citation>
    <scope>NUCLEOTIDE SEQUENCE [LARGE SCALE GENOMIC DNA]</scope>
    <source>
        <strain evidence="2 3">DSM 18566</strain>
    </source>
</reference>
<gene>
    <name evidence="2" type="ORF">N801_17340</name>
</gene>
<protein>
    <submittedName>
        <fullName evidence="2">Cytosine deaminase</fullName>
    </submittedName>
</protein>
<evidence type="ECO:0000259" key="1">
    <source>
        <dbReference type="PROSITE" id="PS51747"/>
    </source>
</evidence>
<comment type="caution">
    <text evidence="2">The sequence shown here is derived from an EMBL/GenBank/DDBJ whole genome shotgun (WGS) entry which is preliminary data.</text>
</comment>
<dbReference type="STRING" id="1385519.N801_17340"/>
<dbReference type="PANTHER" id="PTHR11079">
    <property type="entry name" value="CYTOSINE DEAMINASE FAMILY MEMBER"/>
    <property type="match status" value="1"/>
</dbReference>
<dbReference type="InterPro" id="IPR016193">
    <property type="entry name" value="Cytidine_deaminase-like"/>
</dbReference>
<dbReference type="GO" id="GO:0006152">
    <property type="term" value="P:purine nucleoside catabolic process"/>
    <property type="evidence" value="ECO:0007669"/>
    <property type="project" value="TreeGrafter"/>
</dbReference>
<dbReference type="PANTHER" id="PTHR11079:SF161">
    <property type="entry name" value="CMP_DCMP-TYPE DEAMINASE DOMAIN-CONTAINING PROTEIN"/>
    <property type="match status" value="1"/>
</dbReference>